<proteinExistence type="predicted"/>
<sequence>MSAASNSEDEDDDYRSTDAYIARLRKSRNIIDSWKWHKNPMKKTKRTLHNIYIHIPAVIGRAKNLTGILGIWDARDMDGAAIEVIFYLLLFRWRLPWKQN</sequence>
<comment type="caution">
    <text evidence="1">The sequence shown here is derived from an EMBL/GenBank/DDBJ whole genome shotgun (WGS) entry which is preliminary data.</text>
</comment>
<protein>
    <submittedName>
        <fullName evidence="1">Uncharacterized protein</fullName>
    </submittedName>
</protein>
<keyword evidence="2" id="KW-1185">Reference proteome</keyword>
<accession>A0A8X6MRI5</accession>
<dbReference type="Proteomes" id="UP000887013">
    <property type="component" value="Unassembled WGS sequence"/>
</dbReference>
<dbReference type="EMBL" id="BMAW01050117">
    <property type="protein sequence ID" value="GFS73954.1"/>
    <property type="molecule type" value="Genomic_DNA"/>
</dbReference>
<evidence type="ECO:0000313" key="1">
    <source>
        <dbReference type="EMBL" id="GFS73954.1"/>
    </source>
</evidence>
<gene>
    <name evidence="1" type="ORF">NPIL_555721</name>
</gene>
<dbReference type="OrthoDB" id="8191541at2759"/>
<name>A0A8X6MRI5_NEPPI</name>
<reference evidence="1" key="1">
    <citation type="submission" date="2020-08" db="EMBL/GenBank/DDBJ databases">
        <title>Multicomponent nature underlies the extraordinary mechanical properties of spider dragline silk.</title>
        <authorList>
            <person name="Kono N."/>
            <person name="Nakamura H."/>
            <person name="Mori M."/>
            <person name="Yoshida Y."/>
            <person name="Ohtoshi R."/>
            <person name="Malay A.D."/>
            <person name="Moran D.A.P."/>
            <person name="Tomita M."/>
            <person name="Numata K."/>
            <person name="Arakawa K."/>
        </authorList>
    </citation>
    <scope>NUCLEOTIDE SEQUENCE</scope>
</reference>
<evidence type="ECO:0000313" key="2">
    <source>
        <dbReference type="Proteomes" id="UP000887013"/>
    </source>
</evidence>
<organism evidence="1 2">
    <name type="scientific">Nephila pilipes</name>
    <name type="common">Giant wood spider</name>
    <name type="synonym">Nephila maculata</name>
    <dbReference type="NCBI Taxonomy" id="299642"/>
    <lineage>
        <taxon>Eukaryota</taxon>
        <taxon>Metazoa</taxon>
        <taxon>Ecdysozoa</taxon>
        <taxon>Arthropoda</taxon>
        <taxon>Chelicerata</taxon>
        <taxon>Arachnida</taxon>
        <taxon>Araneae</taxon>
        <taxon>Araneomorphae</taxon>
        <taxon>Entelegynae</taxon>
        <taxon>Araneoidea</taxon>
        <taxon>Nephilidae</taxon>
        <taxon>Nephila</taxon>
    </lineage>
</organism>
<dbReference type="AlphaFoldDB" id="A0A8X6MRI5"/>